<evidence type="ECO:0000313" key="2">
    <source>
        <dbReference type="Proteomes" id="UP000322234"/>
    </source>
</evidence>
<comment type="caution">
    <text evidence="1">The sequence shown here is derived from an EMBL/GenBank/DDBJ whole genome shotgun (WGS) entry which is preliminary data.</text>
</comment>
<dbReference type="Proteomes" id="UP000322234">
    <property type="component" value="Unassembled WGS sequence"/>
</dbReference>
<dbReference type="EMBL" id="VBQZ03000080">
    <property type="protein sequence ID" value="MXQ92220.1"/>
    <property type="molecule type" value="Genomic_DNA"/>
</dbReference>
<gene>
    <name evidence="1" type="ORF">E5288_WYG020432</name>
</gene>
<sequence>MGAQTADLCGPAVCLRHHCPDLYLLCGLHRPPVHKILDLHYPVCHLVVPGQRHAMAWRQDIQAFRSWILWKYVKDYFPISVPEGFLSHKTIDSGGTLNLQKFHLHSVQDCCPLESSGIAISTGGAVAPSGQQREL</sequence>
<evidence type="ECO:0000313" key="1">
    <source>
        <dbReference type="EMBL" id="MXQ92220.1"/>
    </source>
</evidence>
<keyword evidence="2" id="KW-1185">Reference proteome</keyword>
<organism evidence="1 2">
    <name type="scientific">Bos mutus</name>
    <name type="common">wild yak</name>
    <dbReference type="NCBI Taxonomy" id="72004"/>
    <lineage>
        <taxon>Eukaryota</taxon>
        <taxon>Metazoa</taxon>
        <taxon>Chordata</taxon>
        <taxon>Craniata</taxon>
        <taxon>Vertebrata</taxon>
        <taxon>Euteleostomi</taxon>
        <taxon>Mammalia</taxon>
        <taxon>Eutheria</taxon>
        <taxon>Laurasiatheria</taxon>
        <taxon>Artiodactyla</taxon>
        <taxon>Ruminantia</taxon>
        <taxon>Pecora</taxon>
        <taxon>Bovidae</taxon>
        <taxon>Bovinae</taxon>
        <taxon>Bos</taxon>
    </lineage>
</organism>
<accession>A0A6B0RQ64</accession>
<protein>
    <submittedName>
        <fullName evidence="1">Uncharacterized protein</fullName>
    </submittedName>
</protein>
<proteinExistence type="predicted"/>
<reference evidence="1" key="1">
    <citation type="submission" date="2019-10" db="EMBL/GenBank/DDBJ databases">
        <title>The sequence and de novo assembly of the wild yak genome.</title>
        <authorList>
            <person name="Liu Y."/>
        </authorList>
    </citation>
    <scope>NUCLEOTIDE SEQUENCE [LARGE SCALE GENOMIC DNA]</scope>
    <source>
        <strain evidence="1">WY2019</strain>
    </source>
</reference>
<name>A0A6B0RQ64_9CETA</name>
<dbReference type="AlphaFoldDB" id="A0A6B0RQ64"/>